<sequence>MALPVGSTEDDSDNPTSQQQTSTPSPPPIISTPLAIKYITELQYQASQQTRQATLTQYFHSTI</sequence>
<dbReference type="EMBL" id="ML120559">
    <property type="protein sequence ID" value="RPA89713.1"/>
    <property type="molecule type" value="Genomic_DNA"/>
</dbReference>
<evidence type="ECO:0000256" key="1">
    <source>
        <dbReference type="SAM" id="MobiDB-lite"/>
    </source>
</evidence>
<name>A0A3N4IU54_9PEZI</name>
<accession>A0A3N4IU54</accession>
<gene>
    <name evidence="2" type="ORF">L873DRAFT_1822301</name>
</gene>
<dbReference type="Proteomes" id="UP000276215">
    <property type="component" value="Unassembled WGS sequence"/>
</dbReference>
<evidence type="ECO:0000313" key="3">
    <source>
        <dbReference type="Proteomes" id="UP000276215"/>
    </source>
</evidence>
<evidence type="ECO:0000313" key="2">
    <source>
        <dbReference type="EMBL" id="RPA89713.1"/>
    </source>
</evidence>
<keyword evidence="3" id="KW-1185">Reference proteome</keyword>
<dbReference type="AlphaFoldDB" id="A0A3N4IU54"/>
<proteinExistence type="predicted"/>
<organism evidence="2 3">
    <name type="scientific">Choiromyces venosus 120613-1</name>
    <dbReference type="NCBI Taxonomy" id="1336337"/>
    <lineage>
        <taxon>Eukaryota</taxon>
        <taxon>Fungi</taxon>
        <taxon>Dikarya</taxon>
        <taxon>Ascomycota</taxon>
        <taxon>Pezizomycotina</taxon>
        <taxon>Pezizomycetes</taxon>
        <taxon>Pezizales</taxon>
        <taxon>Tuberaceae</taxon>
        <taxon>Choiromyces</taxon>
    </lineage>
</organism>
<feature type="region of interest" description="Disordered" evidence="1">
    <location>
        <begin position="1"/>
        <end position="31"/>
    </location>
</feature>
<protein>
    <submittedName>
        <fullName evidence="2">Uncharacterized protein</fullName>
    </submittedName>
</protein>
<reference evidence="2 3" key="1">
    <citation type="journal article" date="2018" name="Nat. Ecol. Evol.">
        <title>Pezizomycetes genomes reveal the molecular basis of ectomycorrhizal truffle lifestyle.</title>
        <authorList>
            <person name="Murat C."/>
            <person name="Payen T."/>
            <person name="Noel B."/>
            <person name="Kuo A."/>
            <person name="Morin E."/>
            <person name="Chen J."/>
            <person name="Kohler A."/>
            <person name="Krizsan K."/>
            <person name="Balestrini R."/>
            <person name="Da Silva C."/>
            <person name="Montanini B."/>
            <person name="Hainaut M."/>
            <person name="Levati E."/>
            <person name="Barry K.W."/>
            <person name="Belfiori B."/>
            <person name="Cichocki N."/>
            <person name="Clum A."/>
            <person name="Dockter R.B."/>
            <person name="Fauchery L."/>
            <person name="Guy J."/>
            <person name="Iotti M."/>
            <person name="Le Tacon F."/>
            <person name="Lindquist E.A."/>
            <person name="Lipzen A."/>
            <person name="Malagnac F."/>
            <person name="Mello A."/>
            <person name="Molinier V."/>
            <person name="Miyauchi S."/>
            <person name="Poulain J."/>
            <person name="Riccioni C."/>
            <person name="Rubini A."/>
            <person name="Sitrit Y."/>
            <person name="Splivallo R."/>
            <person name="Traeger S."/>
            <person name="Wang M."/>
            <person name="Zifcakova L."/>
            <person name="Wipf D."/>
            <person name="Zambonelli A."/>
            <person name="Paolocci F."/>
            <person name="Nowrousian M."/>
            <person name="Ottonello S."/>
            <person name="Baldrian P."/>
            <person name="Spatafora J.W."/>
            <person name="Henrissat B."/>
            <person name="Nagy L.G."/>
            <person name="Aury J.M."/>
            <person name="Wincker P."/>
            <person name="Grigoriev I.V."/>
            <person name="Bonfante P."/>
            <person name="Martin F.M."/>
        </authorList>
    </citation>
    <scope>NUCLEOTIDE SEQUENCE [LARGE SCALE GENOMIC DNA]</scope>
    <source>
        <strain evidence="2 3">120613-1</strain>
    </source>
</reference>